<name>A0A1H4K4Z6_9MICC</name>
<reference evidence="3 4" key="1">
    <citation type="submission" date="2016-10" db="EMBL/GenBank/DDBJ databases">
        <authorList>
            <person name="de Groot N.N."/>
        </authorList>
    </citation>
    <scope>NUCLEOTIDE SEQUENCE [LARGE SCALE GENOMIC DNA]</scope>
    <source>
        <strain evidence="3 4">DSM 10495</strain>
    </source>
</reference>
<evidence type="ECO:0000313" key="3">
    <source>
        <dbReference type="EMBL" id="SEB53621.1"/>
    </source>
</evidence>
<protein>
    <recommendedName>
        <fullName evidence="2">YdhG-like domain-containing protein</fullName>
    </recommendedName>
</protein>
<proteinExistence type="predicted"/>
<evidence type="ECO:0000256" key="1">
    <source>
        <dbReference type="SAM" id="MobiDB-lite"/>
    </source>
</evidence>
<evidence type="ECO:0000313" key="4">
    <source>
        <dbReference type="Proteomes" id="UP000182652"/>
    </source>
</evidence>
<dbReference type="STRING" id="156980.SAMN04489745_0516"/>
<keyword evidence="4" id="KW-1185">Reference proteome</keyword>
<dbReference type="Proteomes" id="UP000182652">
    <property type="component" value="Unassembled WGS sequence"/>
</dbReference>
<dbReference type="AlphaFoldDB" id="A0A1H4K4Z6"/>
<evidence type="ECO:0000259" key="2">
    <source>
        <dbReference type="Pfam" id="PF08818"/>
    </source>
</evidence>
<sequence length="140" mass="15565">MHPLDAATGSSPTEELIGSLDRPEQQADSRALIGLFEGVSGQEATLWTGKIVGFGLYHYRYESGHEGDAPPLGFSPRKGKFALYGLLNHPEAERLLERLGKHRRGVSCLYVNRLSDVDLDVLSELARRGYAHTMEHDHRP</sequence>
<accession>A0A1H4K4Z6</accession>
<feature type="region of interest" description="Disordered" evidence="1">
    <location>
        <begin position="1"/>
        <end position="23"/>
    </location>
</feature>
<dbReference type="EMBL" id="FNSN01000003">
    <property type="protein sequence ID" value="SEB53621.1"/>
    <property type="molecule type" value="Genomic_DNA"/>
</dbReference>
<organism evidence="3 4">
    <name type="scientific">Arthrobacter woluwensis</name>
    <dbReference type="NCBI Taxonomy" id="156980"/>
    <lineage>
        <taxon>Bacteria</taxon>
        <taxon>Bacillati</taxon>
        <taxon>Actinomycetota</taxon>
        <taxon>Actinomycetes</taxon>
        <taxon>Micrococcales</taxon>
        <taxon>Micrococcaceae</taxon>
        <taxon>Arthrobacter</taxon>
    </lineage>
</organism>
<dbReference type="Pfam" id="PF08818">
    <property type="entry name" value="DUF1801"/>
    <property type="match status" value="1"/>
</dbReference>
<dbReference type="InterPro" id="IPR014922">
    <property type="entry name" value="YdhG-like"/>
</dbReference>
<feature type="domain" description="YdhG-like" evidence="2">
    <location>
        <begin position="43"/>
        <end position="127"/>
    </location>
</feature>
<gene>
    <name evidence="3" type="ORF">SAMN04489745_0516</name>
</gene>
<dbReference type="RefSeq" id="WP_066213623.1">
    <property type="nucleotide sequence ID" value="NZ_FNSN01000003.1"/>
</dbReference>